<dbReference type="InterPro" id="IPR004875">
    <property type="entry name" value="DDE_SF_endonuclease_dom"/>
</dbReference>
<dbReference type="InterPro" id="IPR036397">
    <property type="entry name" value="RNaseH_sf"/>
</dbReference>
<dbReference type="PANTHER" id="PTHR19303:SF74">
    <property type="entry name" value="POGO TRANSPOSABLE ELEMENT WITH KRAB DOMAIN"/>
    <property type="match status" value="1"/>
</dbReference>
<dbReference type="InterPro" id="IPR050863">
    <property type="entry name" value="CenT-Element_Derived"/>
</dbReference>
<dbReference type="STRING" id="1314781.A0A165AXV8"/>
<sequence length="308" mass="34783">GVGKRWVSRFKSRHWREIATYCSKSLESVRADAFTPECKAKWFQILLDLMTKHNIPPERLFKMDECGCQLGIPCRQHVTARRGKRVQHERSSGNRELVSVLATVCAAGTLLRPAVIFKGKNVMSSWGENNPLKAWIGVQNKGYANGTIGVAWMKKEFDAQTSKISEHGALARIILVDGHNSHYTVEGLDWACDHNIHVLAYPPHCTHVLQGLDVVLFSVFKRRYSTAFKAYELDTGEKVTKDAFLSVIEKPWRETFTEENIFASFRATGVWPWNPDTIKAELTAPSQHNTTLDFLEQPSPVKAMVTAL</sequence>
<dbReference type="OrthoDB" id="2917041at2759"/>
<feature type="non-terminal residue" evidence="2">
    <location>
        <position position="308"/>
    </location>
</feature>
<feature type="non-terminal residue" evidence="2">
    <location>
        <position position="1"/>
    </location>
</feature>
<dbReference type="Proteomes" id="UP000077266">
    <property type="component" value="Unassembled WGS sequence"/>
</dbReference>
<gene>
    <name evidence="2" type="ORF">EXIGLDRAFT_580754</name>
</gene>
<evidence type="ECO:0000259" key="1">
    <source>
        <dbReference type="Pfam" id="PF03184"/>
    </source>
</evidence>
<organism evidence="2 3">
    <name type="scientific">Exidia glandulosa HHB12029</name>
    <dbReference type="NCBI Taxonomy" id="1314781"/>
    <lineage>
        <taxon>Eukaryota</taxon>
        <taxon>Fungi</taxon>
        <taxon>Dikarya</taxon>
        <taxon>Basidiomycota</taxon>
        <taxon>Agaricomycotina</taxon>
        <taxon>Agaricomycetes</taxon>
        <taxon>Auriculariales</taxon>
        <taxon>Exidiaceae</taxon>
        <taxon>Exidia</taxon>
    </lineage>
</organism>
<keyword evidence="3" id="KW-1185">Reference proteome</keyword>
<evidence type="ECO:0000313" key="3">
    <source>
        <dbReference type="Proteomes" id="UP000077266"/>
    </source>
</evidence>
<dbReference type="Pfam" id="PF03184">
    <property type="entry name" value="DDE_1"/>
    <property type="match status" value="1"/>
</dbReference>
<dbReference type="AlphaFoldDB" id="A0A165AXV8"/>
<name>A0A165AXV8_EXIGL</name>
<proteinExistence type="predicted"/>
<dbReference type="Gene3D" id="3.30.420.10">
    <property type="entry name" value="Ribonuclease H-like superfamily/Ribonuclease H"/>
    <property type="match status" value="1"/>
</dbReference>
<accession>A0A165AXV8</accession>
<protein>
    <submittedName>
        <fullName evidence="2">DDE-domain-containing protein</fullName>
    </submittedName>
</protein>
<dbReference type="PANTHER" id="PTHR19303">
    <property type="entry name" value="TRANSPOSON"/>
    <property type="match status" value="1"/>
</dbReference>
<dbReference type="InParanoid" id="A0A165AXV8"/>
<reference evidence="2 3" key="1">
    <citation type="journal article" date="2016" name="Mol. Biol. Evol.">
        <title>Comparative Genomics of Early-Diverging Mushroom-Forming Fungi Provides Insights into the Origins of Lignocellulose Decay Capabilities.</title>
        <authorList>
            <person name="Nagy L.G."/>
            <person name="Riley R."/>
            <person name="Tritt A."/>
            <person name="Adam C."/>
            <person name="Daum C."/>
            <person name="Floudas D."/>
            <person name="Sun H."/>
            <person name="Yadav J.S."/>
            <person name="Pangilinan J."/>
            <person name="Larsson K.H."/>
            <person name="Matsuura K."/>
            <person name="Barry K."/>
            <person name="Labutti K."/>
            <person name="Kuo R."/>
            <person name="Ohm R.A."/>
            <person name="Bhattacharya S.S."/>
            <person name="Shirouzu T."/>
            <person name="Yoshinaga Y."/>
            <person name="Martin F.M."/>
            <person name="Grigoriev I.V."/>
            <person name="Hibbett D.S."/>
        </authorList>
    </citation>
    <scope>NUCLEOTIDE SEQUENCE [LARGE SCALE GENOMIC DNA]</scope>
    <source>
        <strain evidence="2 3">HHB12029</strain>
    </source>
</reference>
<evidence type="ECO:0000313" key="2">
    <source>
        <dbReference type="EMBL" id="KZV79512.1"/>
    </source>
</evidence>
<dbReference type="EMBL" id="KV426600">
    <property type="protein sequence ID" value="KZV79512.1"/>
    <property type="molecule type" value="Genomic_DNA"/>
</dbReference>
<dbReference type="GO" id="GO:0003677">
    <property type="term" value="F:DNA binding"/>
    <property type="evidence" value="ECO:0007669"/>
    <property type="project" value="TreeGrafter"/>
</dbReference>
<dbReference type="GO" id="GO:0005634">
    <property type="term" value="C:nucleus"/>
    <property type="evidence" value="ECO:0007669"/>
    <property type="project" value="TreeGrafter"/>
</dbReference>
<feature type="domain" description="DDE-1" evidence="1">
    <location>
        <begin position="95"/>
        <end position="265"/>
    </location>
</feature>